<reference evidence="3 4" key="1">
    <citation type="journal article" date="2022" name="Gigascience">
        <title>A chromosome-level genome assembly and annotation of the desert horned lizard, Phrynosoma platyrhinos, provides insight into chromosomal rearrangements among reptiles.</title>
        <authorList>
            <person name="Koochekian N."/>
            <person name="Ascanio A."/>
            <person name="Farleigh K."/>
            <person name="Card D.C."/>
            <person name="Schield D.R."/>
            <person name="Castoe T.A."/>
            <person name="Jezkova T."/>
        </authorList>
    </citation>
    <scope>NUCLEOTIDE SEQUENCE [LARGE SCALE GENOMIC DNA]</scope>
    <source>
        <strain evidence="3">NK-2021</strain>
    </source>
</reference>
<feature type="domain" description="CCAAT-binding factor" evidence="2">
    <location>
        <begin position="275"/>
        <end position="312"/>
    </location>
</feature>
<dbReference type="Proteomes" id="UP000826234">
    <property type="component" value="Unassembled WGS sequence"/>
</dbReference>
<gene>
    <name evidence="3" type="ORF">JD844_014811</name>
</gene>
<evidence type="ECO:0000259" key="2">
    <source>
        <dbReference type="Pfam" id="PF03914"/>
    </source>
</evidence>
<evidence type="ECO:0000313" key="3">
    <source>
        <dbReference type="EMBL" id="KAH0625357.1"/>
    </source>
</evidence>
<organism evidence="3 4">
    <name type="scientific">Phrynosoma platyrhinos</name>
    <name type="common">Desert horned lizard</name>
    <dbReference type="NCBI Taxonomy" id="52577"/>
    <lineage>
        <taxon>Eukaryota</taxon>
        <taxon>Metazoa</taxon>
        <taxon>Chordata</taxon>
        <taxon>Craniata</taxon>
        <taxon>Vertebrata</taxon>
        <taxon>Euteleostomi</taxon>
        <taxon>Lepidosauria</taxon>
        <taxon>Squamata</taxon>
        <taxon>Bifurcata</taxon>
        <taxon>Unidentata</taxon>
        <taxon>Episquamata</taxon>
        <taxon>Toxicofera</taxon>
        <taxon>Iguania</taxon>
        <taxon>Phrynosomatidae</taxon>
        <taxon>Phrynosomatinae</taxon>
        <taxon>Phrynosoma</taxon>
    </lineage>
</organism>
<accession>A0ABQ7T6Y2</accession>
<proteinExistence type="inferred from homology"/>
<dbReference type="InterPro" id="IPR027193">
    <property type="entry name" value="Noc4"/>
</dbReference>
<comment type="similarity">
    <text evidence="1">Belongs to the CBF/MAK21 family.</text>
</comment>
<sequence length="313" mass="36789">MSLPNFPPTQSGEKEIVLCTIRTCSRLFGALLEQGELFVGKLPSEEESLQESYSAEDKYKIWMRHRYNSCSNCLAQLMGHKSFQIKEFALCTLMKFVELEAKWPLIKNEWSFNFPRDLLKLVVEGLIPIEEDSSLLVSRFQEYLDHDDVRFFVMKMVAENIGSVMQKAKKAPLPVYQRNVFALISSISMPSKDSEMKNFLVKHTNQEEWKVSKLKEHRVAFERMWLGFLKHKLPGNLYKKVLVILHESILPHMNEPILMIDFLTVAYNIGNLREPLEYPDFYKKLYSLLDPYVFYVKYRTRFFHLLDLFLSSS</sequence>
<comment type="caution">
    <text evidence="3">The sequence shown here is derived from an EMBL/GenBank/DDBJ whole genome shotgun (WGS) entry which is preliminary data.</text>
</comment>
<name>A0ABQ7T6Y2_PHRPL</name>
<protein>
    <recommendedName>
        <fullName evidence="2">CCAAT-binding factor domain-containing protein</fullName>
    </recommendedName>
</protein>
<evidence type="ECO:0000256" key="1">
    <source>
        <dbReference type="ARBA" id="ARBA00007797"/>
    </source>
</evidence>
<dbReference type="PANTHER" id="PTHR12455:SF0">
    <property type="entry name" value="NUCLEOLAR COMPLEX PROTEIN 4 HOMOLOG"/>
    <property type="match status" value="1"/>
</dbReference>
<evidence type="ECO:0000313" key="4">
    <source>
        <dbReference type="Proteomes" id="UP000826234"/>
    </source>
</evidence>
<dbReference type="EMBL" id="JAIPUX010001211">
    <property type="protein sequence ID" value="KAH0625357.1"/>
    <property type="molecule type" value="Genomic_DNA"/>
</dbReference>
<dbReference type="PANTHER" id="PTHR12455">
    <property type="entry name" value="NUCLEOLAR COMPLEX PROTEIN 4"/>
    <property type="match status" value="1"/>
</dbReference>
<dbReference type="Pfam" id="PF03914">
    <property type="entry name" value="CBF"/>
    <property type="match status" value="1"/>
</dbReference>
<dbReference type="InterPro" id="IPR005612">
    <property type="entry name" value="CCAAT-binding_factor"/>
</dbReference>
<keyword evidence="4" id="KW-1185">Reference proteome</keyword>